<name>A0A433QZ40_9FUNG</name>
<evidence type="ECO:0000256" key="11">
    <source>
        <dbReference type="ARBA" id="ARBA00022833"/>
    </source>
</evidence>
<dbReference type="GO" id="GO:0042276">
    <property type="term" value="P:error-prone translesion synthesis"/>
    <property type="evidence" value="ECO:0007669"/>
    <property type="project" value="TreeGrafter"/>
</dbReference>
<dbReference type="FunFam" id="1.10.287.690:FF:000002">
    <property type="entry name" value="DNA polymerase zeta"/>
    <property type="match status" value="1"/>
</dbReference>
<dbReference type="PANTHER" id="PTHR45812">
    <property type="entry name" value="DNA POLYMERASE ZETA CATALYTIC SUBUNIT"/>
    <property type="match status" value="1"/>
</dbReference>
<keyword evidence="12 20" id="KW-0239">DNA-directed DNA polymerase</keyword>
<accession>A0A433QZ40</accession>
<dbReference type="GO" id="GO:0005634">
    <property type="term" value="C:nucleus"/>
    <property type="evidence" value="ECO:0007669"/>
    <property type="project" value="UniProtKB-SubCell"/>
</dbReference>
<dbReference type="FunFam" id="1.10.132.60:FF:000007">
    <property type="entry name" value="DNA polymerase"/>
    <property type="match status" value="1"/>
</dbReference>
<gene>
    <name evidence="24" type="ORF">BC938DRAFT_476898</name>
</gene>
<feature type="domain" description="DNA-directed DNA polymerase family B exonuclease" evidence="22">
    <location>
        <begin position="113"/>
        <end position="291"/>
    </location>
</feature>
<evidence type="ECO:0000259" key="21">
    <source>
        <dbReference type="Pfam" id="PF00136"/>
    </source>
</evidence>
<evidence type="ECO:0000256" key="20">
    <source>
        <dbReference type="RuleBase" id="RU000442"/>
    </source>
</evidence>
<protein>
    <recommendedName>
        <fullName evidence="20">DNA polymerase</fullName>
        <ecNumber evidence="20">2.7.7.7</ecNumber>
    </recommendedName>
</protein>
<dbReference type="GO" id="GO:0008270">
    <property type="term" value="F:zinc ion binding"/>
    <property type="evidence" value="ECO:0007669"/>
    <property type="project" value="UniProtKB-KW"/>
</dbReference>
<comment type="subunit">
    <text evidence="19">Forms DNA polymerase zeta with REV7.</text>
</comment>
<keyword evidence="14 20" id="KW-0411">Iron-sulfur</keyword>
<keyword evidence="9" id="KW-0227">DNA damage</keyword>
<dbReference type="GO" id="GO:0003677">
    <property type="term" value="F:DNA binding"/>
    <property type="evidence" value="ECO:0007669"/>
    <property type="project" value="UniProtKB-KW"/>
</dbReference>
<evidence type="ECO:0000256" key="16">
    <source>
        <dbReference type="ARBA" id="ARBA00023204"/>
    </source>
</evidence>
<dbReference type="InterPro" id="IPR017964">
    <property type="entry name" value="DNA-dir_DNA_pol_B_CS"/>
</dbReference>
<evidence type="ECO:0000256" key="14">
    <source>
        <dbReference type="ARBA" id="ARBA00023014"/>
    </source>
</evidence>
<dbReference type="Gene3D" id="1.10.132.60">
    <property type="entry name" value="DNA polymerase family B, C-terminal domain"/>
    <property type="match status" value="1"/>
</dbReference>
<dbReference type="Pfam" id="PF00136">
    <property type="entry name" value="DNA_pol_B"/>
    <property type="match status" value="1"/>
</dbReference>
<keyword evidence="6 20" id="KW-0548">Nucleotidyltransferase</keyword>
<dbReference type="FunFam" id="3.30.420.10:FF:000024">
    <property type="entry name" value="DNA polymerase zeta catalytic subunit"/>
    <property type="match status" value="1"/>
</dbReference>
<sequence length="967" mass="109779">MTALEKLKRAKGVERGRKTGIRTWSLAREPPTLTEVERWLKEEEEKERAGRAKIEGDRESLNPAMGEKTINVAPLGKRIEDVSQIEGPTQKNRFGFKFSQNKSALAVRDRQHIDLFSVEVHVNTRGKLLPNPSEDPVSVIFWCLQTEGEDVQTNGYRKGYRVGLILQNDGLNVSKTGLTDYEIDYVGDERSMIDTLVDKVRRYDPDILTGYEIHNASWGYLIERAGMAYHINLCSELSRVIPSTMPKFGRDEDAWGFRQASSIHVDGRHMLNVWRLIRDEVNLNVYTFENVAFHVLHQRIPHFSYPTLTAWFTRGPAILRWRVLKYYVDRVQRNLELLDESEVVGRTSEFARVFGVDFFSVISRGSQFKVESMMLRIAKPENFIAITPNKKQVASQRAAECLPLVMEPESKFYNSPLVVLDFQSLYPSVMIAYNYCYSTCLGKIGPPNGPKKFGVTSLDLPLGLLSVLSDYITVSPNGLMYVKPSVRKGLLAKMLTEILETRVMVKRSMKENKGDKALEKLLNARQLGLKYITNVTYGYTGASYSGRMPGVEIADSIVQTGRETLERTIKIINSTERWGARVVYGDTDSVFIHLPGRSKDEAFDIGAEIAETITKMNPAPIRLKFEKVYLPCVLLAKKRYVGFKYETPDETMPEFDAKGIETVRRDGVPAVQKIMEQSLKILFRTQDLSELKAFLQRQWTKILTGRISLQDFIFAKEVKLGFYSNRGQPPPGALVSTKKMVIDPRSEPQYGERVPYVVVHGGPGARLRDQVVPPEEFLNNRSLRLHAQYYITKQIIPSLERVFSLVGADIKSWFNEMPRIQRATTFAEQPPRAGGSVFRQSHARTIDQYYVSRHCLVCREVTNQELCSKCRAKPSASTYHLSMKQHEAEVKYTQLLDVCASCSMITAGQSAFAAEDRIDTGSGVSLHPCDSMDCPVYFERTKTRNELKVTMGNLDVLDKLFGGTKRE</sequence>
<evidence type="ECO:0000259" key="22">
    <source>
        <dbReference type="Pfam" id="PF03104"/>
    </source>
</evidence>
<comment type="caution">
    <text evidence="24">The sequence shown here is derived from an EMBL/GenBank/DDBJ whole genome shotgun (WGS) entry which is preliminary data.</text>
</comment>
<evidence type="ECO:0000256" key="15">
    <source>
        <dbReference type="ARBA" id="ARBA00023125"/>
    </source>
</evidence>
<dbReference type="InterPro" id="IPR025687">
    <property type="entry name" value="Znf-C4pol"/>
</dbReference>
<evidence type="ECO:0000256" key="1">
    <source>
        <dbReference type="ARBA" id="ARBA00001966"/>
    </source>
</evidence>
<evidence type="ECO:0000256" key="9">
    <source>
        <dbReference type="ARBA" id="ARBA00022763"/>
    </source>
</evidence>
<keyword evidence="25" id="KW-1185">Reference proteome</keyword>
<evidence type="ECO:0000256" key="6">
    <source>
        <dbReference type="ARBA" id="ARBA00022695"/>
    </source>
</evidence>
<evidence type="ECO:0000256" key="4">
    <source>
        <dbReference type="ARBA" id="ARBA00022485"/>
    </source>
</evidence>
<dbReference type="SMART" id="SM00486">
    <property type="entry name" value="POLBc"/>
    <property type="match status" value="1"/>
</dbReference>
<dbReference type="SUPFAM" id="SSF56672">
    <property type="entry name" value="DNA/RNA polymerases"/>
    <property type="match status" value="1"/>
</dbReference>
<organism evidence="24 25">
    <name type="scientific">Jimgerdemannia flammicorona</name>
    <dbReference type="NCBI Taxonomy" id="994334"/>
    <lineage>
        <taxon>Eukaryota</taxon>
        <taxon>Fungi</taxon>
        <taxon>Fungi incertae sedis</taxon>
        <taxon>Mucoromycota</taxon>
        <taxon>Mucoromycotina</taxon>
        <taxon>Endogonomycetes</taxon>
        <taxon>Endogonales</taxon>
        <taxon>Endogonaceae</taxon>
        <taxon>Jimgerdemannia</taxon>
    </lineage>
</organism>
<dbReference type="GO" id="GO:0016035">
    <property type="term" value="C:zeta DNA polymerase complex"/>
    <property type="evidence" value="ECO:0007669"/>
    <property type="project" value="InterPro"/>
</dbReference>
<evidence type="ECO:0000256" key="7">
    <source>
        <dbReference type="ARBA" id="ARBA00022705"/>
    </source>
</evidence>
<dbReference type="CDD" id="cd05778">
    <property type="entry name" value="DNA_polB_zeta_exo"/>
    <property type="match status" value="1"/>
</dbReference>
<dbReference type="CDD" id="cd05534">
    <property type="entry name" value="POLBc_zeta"/>
    <property type="match status" value="1"/>
</dbReference>
<dbReference type="Pfam" id="PF14260">
    <property type="entry name" value="zf-C4pol"/>
    <property type="match status" value="1"/>
</dbReference>
<dbReference type="PRINTS" id="PR00106">
    <property type="entry name" value="DNAPOLB"/>
</dbReference>
<dbReference type="PROSITE" id="PS00116">
    <property type="entry name" value="DNA_POLYMERASE_B"/>
    <property type="match status" value="1"/>
</dbReference>
<dbReference type="InterPro" id="IPR006133">
    <property type="entry name" value="DNA-dir_DNA_pol_B_exonuc"/>
</dbReference>
<dbReference type="InterPro" id="IPR043502">
    <property type="entry name" value="DNA/RNA_pol_sf"/>
</dbReference>
<dbReference type="InterPro" id="IPR036397">
    <property type="entry name" value="RNaseH_sf"/>
</dbReference>
<keyword evidence="13 20" id="KW-0408">Iron</keyword>
<keyword evidence="16" id="KW-0234">DNA repair</keyword>
<keyword evidence="8 20" id="KW-0479">Metal-binding</keyword>
<dbReference type="InterPro" id="IPR006134">
    <property type="entry name" value="DNA-dir_DNA_pol_B_multi_dom"/>
</dbReference>
<evidence type="ECO:0000256" key="3">
    <source>
        <dbReference type="ARBA" id="ARBA00005755"/>
    </source>
</evidence>
<dbReference type="GO" id="GO:0006260">
    <property type="term" value="P:DNA replication"/>
    <property type="evidence" value="ECO:0007669"/>
    <property type="project" value="UniProtKB-KW"/>
</dbReference>
<comment type="catalytic activity">
    <reaction evidence="18 20">
        <text>DNA(n) + a 2'-deoxyribonucleoside 5'-triphosphate = DNA(n+1) + diphosphate</text>
        <dbReference type="Rhea" id="RHEA:22508"/>
        <dbReference type="Rhea" id="RHEA-COMP:17339"/>
        <dbReference type="Rhea" id="RHEA-COMP:17340"/>
        <dbReference type="ChEBI" id="CHEBI:33019"/>
        <dbReference type="ChEBI" id="CHEBI:61560"/>
        <dbReference type="ChEBI" id="CHEBI:173112"/>
        <dbReference type="EC" id="2.7.7.7"/>
    </reaction>
</comment>
<dbReference type="PANTHER" id="PTHR45812:SF1">
    <property type="entry name" value="DNA POLYMERASE ZETA CATALYTIC SUBUNIT"/>
    <property type="match status" value="1"/>
</dbReference>
<dbReference type="InterPro" id="IPR006172">
    <property type="entry name" value="DNA-dir_DNA_pol_B"/>
</dbReference>
<dbReference type="GO" id="GO:0000724">
    <property type="term" value="P:double-strand break repair via homologous recombination"/>
    <property type="evidence" value="ECO:0007669"/>
    <property type="project" value="TreeGrafter"/>
</dbReference>
<dbReference type="InterPro" id="IPR030559">
    <property type="entry name" value="PolZ_Rev3"/>
</dbReference>
<proteinExistence type="inferred from homology"/>
<evidence type="ECO:0000256" key="18">
    <source>
        <dbReference type="ARBA" id="ARBA00049244"/>
    </source>
</evidence>
<keyword evidence="5 20" id="KW-0808">Transferase</keyword>
<dbReference type="EMBL" id="RBNJ01000254">
    <property type="protein sequence ID" value="RUS35011.1"/>
    <property type="molecule type" value="Genomic_DNA"/>
</dbReference>
<dbReference type="Gene3D" id="3.90.1600.10">
    <property type="entry name" value="Palm domain of DNA polymerase"/>
    <property type="match status" value="1"/>
</dbReference>
<evidence type="ECO:0000256" key="12">
    <source>
        <dbReference type="ARBA" id="ARBA00022932"/>
    </source>
</evidence>
<evidence type="ECO:0000259" key="23">
    <source>
        <dbReference type="Pfam" id="PF14260"/>
    </source>
</evidence>
<dbReference type="EC" id="2.7.7.7" evidence="20"/>
<keyword evidence="4 20" id="KW-0004">4Fe-4S</keyword>
<evidence type="ECO:0000256" key="13">
    <source>
        <dbReference type="ARBA" id="ARBA00023004"/>
    </source>
</evidence>
<dbReference type="InterPro" id="IPR012337">
    <property type="entry name" value="RNaseH-like_sf"/>
</dbReference>
<keyword evidence="11 20" id="KW-0862">Zinc</keyword>
<dbReference type="Gene3D" id="1.10.287.690">
    <property type="entry name" value="Helix hairpin bin"/>
    <property type="match status" value="1"/>
</dbReference>
<dbReference type="Pfam" id="PF03104">
    <property type="entry name" value="DNA_pol_B_exo1"/>
    <property type="match status" value="1"/>
</dbReference>
<evidence type="ECO:0000313" key="24">
    <source>
        <dbReference type="EMBL" id="RUS35011.1"/>
    </source>
</evidence>
<dbReference type="GO" id="GO:0003887">
    <property type="term" value="F:DNA-directed DNA polymerase activity"/>
    <property type="evidence" value="ECO:0007669"/>
    <property type="project" value="UniProtKB-KW"/>
</dbReference>
<comment type="similarity">
    <text evidence="3 20">Belongs to the DNA polymerase type-B family.</text>
</comment>
<evidence type="ECO:0000256" key="8">
    <source>
        <dbReference type="ARBA" id="ARBA00022723"/>
    </source>
</evidence>
<evidence type="ECO:0000256" key="10">
    <source>
        <dbReference type="ARBA" id="ARBA00022771"/>
    </source>
</evidence>
<dbReference type="Gene3D" id="3.30.420.10">
    <property type="entry name" value="Ribonuclease H-like superfamily/Ribonuclease H"/>
    <property type="match status" value="1"/>
</dbReference>
<dbReference type="GO" id="GO:0051539">
    <property type="term" value="F:4 iron, 4 sulfur cluster binding"/>
    <property type="evidence" value="ECO:0007669"/>
    <property type="project" value="UniProtKB-KW"/>
</dbReference>
<evidence type="ECO:0000313" key="25">
    <source>
        <dbReference type="Proteomes" id="UP000274822"/>
    </source>
</evidence>
<evidence type="ECO:0000256" key="2">
    <source>
        <dbReference type="ARBA" id="ARBA00004123"/>
    </source>
</evidence>
<evidence type="ECO:0000256" key="19">
    <source>
        <dbReference type="ARBA" id="ARBA00066055"/>
    </source>
</evidence>
<evidence type="ECO:0000256" key="5">
    <source>
        <dbReference type="ARBA" id="ARBA00022679"/>
    </source>
</evidence>
<evidence type="ECO:0000256" key="17">
    <source>
        <dbReference type="ARBA" id="ARBA00023242"/>
    </source>
</evidence>
<dbReference type="InterPro" id="IPR042087">
    <property type="entry name" value="DNA_pol_B_thumb"/>
</dbReference>
<comment type="subcellular location">
    <subcellularLocation>
        <location evidence="2 20">Nucleus</location>
    </subcellularLocation>
</comment>
<feature type="domain" description="C4-type zinc-finger of DNA polymerase delta" evidence="23">
    <location>
        <begin position="855"/>
        <end position="940"/>
    </location>
</feature>
<feature type="domain" description="DNA-directed DNA polymerase family B multifunctional" evidence="21">
    <location>
        <begin position="358"/>
        <end position="804"/>
    </location>
</feature>
<dbReference type="InterPro" id="IPR023211">
    <property type="entry name" value="DNA_pol_palm_dom_sf"/>
</dbReference>
<keyword evidence="17 20" id="KW-0539">Nucleus</keyword>
<dbReference type="GO" id="GO:0000166">
    <property type="term" value="F:nucleotide binding"/>
    <property type="evidence" value="ECO:0007669"/>
    <property type="project" value="InterPro"/>
</dbReference>
<dbReference type="SUPFAM" id="SSF53098">
    <property type="entry name" value="Ribonuclease H-like"/>
    <property type="match status" value="1"/>
</dbReference>
<keyword evidence="10 20" id="KW-0863">Zinc-finger</keyword>
<dbReference type="Proteomes" id="UP000274822">
    <property type="component" value="Unassembled WGS sequence"/>
</dbReference>
<comment type="cofactor">
    <cofactor evidence="1 20">
        <name>[4Fe-4S] cluster</name>
        <dbReference type="ChEBI" id="CHEBI:49883"/>
    </cofactor>
</comment>
<dbReference type="AlphaFoldDB" id="A0A433QZ40"/>
<keyword evidence="7 20" id="KW-0235">DNA replication</keyword>
<keyword evidence="15 20" id="KW-0238">DNA-binding</keyword>
<reference evidence="24 25" key="1">
    <citation type="journal article" date="2018" name="New Phytol.">
        <title>Phylogenomics of Endogonaceae and evolution of mycorrhizas within Mucoromycota.</title>
        <authorList>
            <person name="Chang Y."/>
            <person name="Desiro A."/>
            <person name="Na H."/>
            <person name="Sandor L."/>
            <person name="Lipzen A."/>
            <person name="Clum A."/>
            <person name="Barry K."/>
            <person name="Grigoriev I.V."/>
            <person name="Martin F.M."/>
            <person name="Stajich J.E."/>
            <person name="Smith M.E."/>
            <person name="Bonito G."/>
            <person name="Spatafora J.W."/>
        </authorList>
    </citation>
    <scope>NUCLEOTIDE SEQUENCE [LARGE SCALE GENOMIC DNA]</scope>
    <source>
        <strain evidence="24 25">AD002</strain>
    </source>
</reference>